<protein>
    <submittedName>
        <fullName evidence="1">Uncharacterized protein</fullName>
    </submittedName>
</protein>
<proteinExistence type="predicted"/>
<dbReference type="Proteomes" id="UP001196980">
    <property type="component" value="Unassembled WGS sequence"/>
</dbReference>
<evidence type="ECO:0000313" key="1">
    <source>
        <dbReference type="EMBL" id="MBV6340456.1"/>
    </source>
</evidence>
<sequence length="53" mass="6127">MAKKKTKKVVLKELADGNEYQIAIKQLCNESSRRLTKEIDDMVMKELLGDNCR</sequence>
<dbReference type="RefSeq" id="WP_218251077.1">
    <property type="nucleotide sequence ID" value="NZ_JABXWD010000024.1"/>
</dbReference>
<name>A0ABS6RUZ6_9BACT</name>
<accession>A0ABS6RUZ6</accession>
<reference evidence="1 2" key="1">
    <citation type="journal article" date="2020" name="J Geophys Res Biogeosci">
        <title>Magnetotaxis as an Adaptation to Enable Bacterial Shuttling of Microbial Sulfur and Sulfur Cycling Across Aquatic Oxic#Anoxic Interfaces.</title>
        <authorList>
            <person name="Li J."/>
            <person name="Liu P."/>
            <person name="Wang J."/>
            <person name="Roberts A.P."/>
            <person name="Pan Y."/>
        </authorList>
    </citation>
    <scope>NUCLEOTIDE SEQUENCE [LARGE SCALE GENOMIC DNA]</scope>
    <source>
        <strain evidence="1 2">MYR-1_YQ</strain>
    </source>
</reference>
<organism evidence="1 2">
    <name type="scientific">Candidatus Magnetobacterium casense</name>
    <dbReference type="NCBI Taxonomy" id="1455061"/>
    <lineage>
        <taxon>Bacteria</taxon>
        <taxon>Pseudomonadati</taxon>
        <taxon>Nitrospirota</taxon>
        <taxon>Thermodesulfovibrionia</taxon>
        <taxon>Thermodesulfovibrionales</taxon>
        <taxon>Candidatus Magnetobacteriaceae</taxon>
        <taxon>Candidatus Magnetobacterium</taxon>
    </lineage>
</organism>
<keyword evidence="2" id="KW-1185">Reference proteome</keyword>
<gene>
    <name evidence="1" type="ORF">HWQ67_02545</name>
</gene>
<evidence type="ECO:0000313" key="2">
    <source>
        <dbReference type="Proteomes" id="UP001196980"/>
    </source>
</evidence>
<comment type="caution">
    <text evidence="1">The sequence shown here is derived from an EMBL/GenBank/DDBJ whole genome shotgun (WGS) entry which is preliminary data.</text>
</comment>
<dbReference type="EMBL" id="JABXWD010000024">
    <property type="protein sequence ID" value="MBV6340456.1"/>
    <property type="molecule type" value="Genomic_DNA"/>
</dbReference>